<dbReference type="Gene3D" id="1.20.1250.20">
    <property type="entry name" value="MFS general substrate transporter like domains"/>
    <property type="match status" value="1"/>
</dbReference>
<proteinExistence type="predicted"/>
<dbReference type="PANTHER" id="PTHR45757:SF33">
    <property type="entry name" value="MAJOR FACILITATOR SUPERFAMILY (MFS) PROFILE DOMAIN-CONTAINING PROTEIN"/>
    <property type="match status" value="1"/>
</dbReference>
<reference evidence="3" key="1">
    <citation type="submission" date="2016-11" db="UniProtKB">
        <authorList>
            <consortium name="WormBaseParasite"/>
        </authorList>
    </citation>
    <scope>IDENTIFICATION</scope>
</reference>
<organism evidence="2 3">
    <name type="scientific">Heterorhabditis bacteriophora</name>
    <name type="common">Entomopathogenic nematode worm</name>
    <dbReference type="NCBI Taxonomy" id="37862"/>
    <lineage>
        <taxon>Eukaryota</taxon>
        <taxon>Metazoa</taxon>
        <taxon>Ecdysozoa</taxon>
        <taxon>Nematoda</taxon>
        <taxon>Chromadorea</taxon>
        <taxon>Rhabditida</taxon>
        <taxon>Rhabditina</taxon>
        <taxon>Rhabditomorpha</taxon>
        <taxon>Strongyloidea</taxon>
        <taxon>Heterorhabditidae</taxon>
        <taxon>Heterorhabditis</taxon>
    </lineage>
</organism>
<name>A0A1I7X9N1_HETBA</name>
<dbReference type="GO" id="GO:0016020">
    <property type="term" value="C:membrane"/>
    <property type="evidence" value="ECO:0007669"/>
    <property type="project" value="TreeGrafter"/>
</dbReference>
<feature type="transmembrane region" description="Helical" evidence="1">
    <location>
        <begin position="167"/>
        <end position="189"/>
    </location>
</feature>
<accession>A0A1I7X9N1</accession>
<evidence type="ECO:0000313" key="2">
    <source>
        <dbReference type="Proteomes" id="UP000095283"/>
    </source>
</evidence>
<keyword evidence="1" id="KW-0812">Transmembrane</keyword>
<dbReference type="InterPro" id="IPR036259">
    <property type="entry name" value="MFS_trans_sf"/>
</dbReference>
<keyword evidence="1" id="KW-0472">Membrane</keyword>
<dbReference type="Proteomes" id="UP000095283">
    <property type="component" value="Unplaced"/>
</dbReference>
<dbReference type="WBParaSite" id="Hba_14223">
    <property type="protein sequence ID" value="Hba_14223"/>
    <property type="gene ID" value="Hba_14223"/>
</dbReference>
<keyword evidence="2" id="KW-1185">Reference proteome</keyword>
<sequence>MKLRRSPMEKRSAHSLLGDCYKQTYLGCVVCLSGKFIWLPANTAVSSEQVFMPTYLNKVLGVPIERTGFSATFPPLAQVLVKLFAGIASDKIKCLSVNARNIHLSIYRKLHYVLLLFNVYIMPWSCNMWIHEECDNGCASVQPLCDVHSSSYCDILYFTFKLYSNNLFRSVFILVASTLFIGNLAFCCLCDSEAAVWTRDRNLAPKNIPLLSDDPQATVATLAESV</sequence>
<dbReference type="PANTHER" id="PTHR45757">
    <property type="entry name" value="PROTEIN CBG23364-RELATED"/>
    <property type="match status" value="1"/>
</dbReference>
<evidence type="ECO:0000256" key="1">
    <source>
        <dbReference type="SAM" id="Phobius"/>
    </source>
</evidence>
<evidence type="ECO:0000313" key="3">
    <source>
        <dbReference type="WBParaSite" id="Hba_14223"/>
    </source>
</evidence>
<feature type="transmembrane region" description="Helical" evidence="1">
    <location>
        <begin position="110"/>
        <end position="130"/>
    </location>
</feature>
<dbReference type="AlphaFoldDB" id="A0A1I7X9N1"/>
<dbReference type="SUPFAM" id="SSF103473">
    <property type="entry name" value="MFS general substrate transporter"/>
    <property type="match status" value="1"/>
</dbReference>
<protein>
    <submittedName>
        <fullName evidence="3">Transmembrane protein</fullName>
    </submittedName>
</protein>
<keyword evidence="1" id="KW-1133">Transmembrane helix</keyword>